<dbReference type="Proteomes" id="UP000184356">
    <property type="component" value="Unassembled WGS sequence"/>
</dbReference>
<evidence type="ECO:0000313" key="3">
    <source>
        <dbReference type="Proteomes" id="UP000184356"/>
    </source>
</evidence>
<dbReference type="AlphaFoldDB" id="A0A1L9TLC9"/>
<feature type="region of interest" description="Disordered" evidence="1">
    <location>
        <begin position="25"/>
        <end position="44"/>
    </location>
</feature>
<protein>
    <submittedName>
        <fullName evidence="2">Uncharacterized protein</fullName>
    </submittedName>
</protein>
<dbReference type="GeneID" id="63768888"/>
<dbReference type="EMBL" id="KV878585">
    <property type="protein sequence ID" value="OJJ60192.1"/>
    <property type="molecule type" value="Genomic_DNA"/>
</dbReference>
<dbReference type="RefSeq" id="XP_040703998.1">
    <property type="nucleotide sequence ID" value="XM_040852815.1"/>
</dbReference>
<dbReference type="VEuPathDB" id="FungiDB:ASPSYDRAFT_932909"/>
<evidence type="ECO:0000313" key="2">
    <source>
        <dbReference type="EMBL" id="OJJ60192.1"/>
    </source>
</evidence>
<evidence type="ECO:0000256" key="1">
    <source>
        <dbReference type="SAM" id="MobiDB-lite"/>
    </source>
</evidence>
<name>A0A1L9TLC9_9EURO</name>
<reference evidence="3" key="1">
    <citation type="journal article" date="2017" name="Genome Biol.">
        <title>Comparative genomics reveals high biological diversity and specific adaptations in the industrially and medically important fungal genus Aspergillus.</title>
        <authorList>
            <person name="de Vries R.P."/>
            <person name="Riley R."/>
            <person name="Wiebenga A."/>
            <person name="Aguilar-Osorio G."/>
            <person name="Amillis S."/>
            <person name="Uchima C.A."/>
            <person name="Anderluh G."/>
            <person name="Asadollahi M."/>
            <person name="Askin M."/>
            <person name="Barry K."/>
            <person name="Battaglia E."/>
            <person name="Bayram O."/>
            <person name="Benocci T."/>
            <person name="Braus-Stromeyer S.A."/>
            <person name="Caldana C."/>
            <person name="Canovas D."/>
            <person name="Cerqueira G.C."/>
            <person name="Chen F."/>
            <person name="Chen W."/>
            <person name="Choi C."/>
            <person name="Clum A."/>
            <person name="Dos Santos R.A."/>
            <person name="Damasio A.R."/>
            <person name="Diallinas G."/>
            <person name="Emri T."/>
            <person name="Fekete E."/>
            <person name="Flipphi M."/>
            <person name="Freyberg S."/>
            <person name="Gallo A."/>
            <person name="Gournas C."/>
            <person name="Habgood R."/>
            <person name="Hainaut M."/>
            <person name="Harispe M.L."/>
            <person name="Henrissat B."/>
            <person name="Hilden K.S."/>
            <person name="Hope R."/>
            <person name="Hossain A."/>
            <person name="Karabika E."/>
            <person name="Karaffa L."/>
            <person name="Karanyi Z."/>
            <person name="Krasevec N."/>
            <person name="Kuo A."/>
            <person name="Kusch H."/>
            <person name="LaButti K."/>
            <person name="Lagendijk E.L."/>
            <person name="Lapidus A."/>
            <person name="Levasseur A."/>
            <person name="Lindquist E."/>
            <person name="Lipzen A."/>
            <person name="Logrieco A.F."/>
            <person name="MacCabe A."/>
            <person name="Maekelae M.R."/>
            <person name="Malavazi I."/>
            <person name="Melin P."/>
            <person name="Meyer V."/>
            <person name="Mielnichuk N."/>
            <person name="Miskei M."/>
            <person name="Molnar A.P."/>
            <person name="Mule G."/>
            <person name="Ngan C.Y."/>
            <person name="Orejas M."/>
            <person name="Orosz E."/>
            <person name="Ouedraogo J.P."/>
            <person name="Overkamp K.M."/>
            <person name="Park H.-S."/>
            <person name="Perrone G."/>
            <person name="Piumi F."/>
            <person name="Punt P.J."/>
            <person name="Ram A.F."/>
            <person name="Ramon A."/>
            <person name="Rauscher S."/>
            <person name="Record E."/>
            <person name="Riano-Pachon D.M."/>
            <person name="Robert V."/>
            <person name="Roehrig J."/>
            <person name="Ruller R."/>
            <person name="Salamov A."/>
            <person name="Salih N.S."/>
            <person name="Samson R.A."/>
            <person name="Sandor E."/>
            <person name="Sanguinetti M."/>
            <person name="Schuetze T."/>
            <person name="Sepcic K."/>
            <person name="Shelest E."/>
            <person name="Sherlock G."/>
            <person name="Sophianopoulou V."/>
            <person name="Squina F.M."/>
            <person name="Sun H."/>
            <person name="Susca A."/>
            <person name="Todd R.B."/>
            <person name="Tsang A."/>
            <person name="Unkles S.E."/>
            <person name="van de Wiele N."/>
            <person name="van Rossen-Uffink D."/>
            <person name="Oliveira J.V."/>
            <person name="Vesth T.C."/>
            <person name="Visser J."/>
            <person name="Yu J.-H."/>
            <person name="Zhou M."/>
            <person name="Andersen M.R."/>
            <person name="Archer D.B."/>
            <person name="Baker S.E."/>
            <person name="Benoit I."/>
            <person name="Brakhage A.A."/>
            <person name="Braus G.H."/>
            <person name="Fischer R."/>
            <person name="Frisvad J.C."/>
            <person name="Goldman G.H."/>
            <person name="Houbraken J."/>
            <person name="Oakley B."/>
            <person name="Pocsi I."/>
            <person name="Scazzocchio C."/>
            <person name="Seiboth B."/>
            <person name="vanKuyk P.A."/>
            <person name="Wortman J."/>
            <person name="Dyer P.S."/>
            <person name="Grigoriev I.V."/>
        </authorList>
    </citation>
    <scope>NUCLEOTIDE SEQUENCE [LARGE SCALE GENOMIC DNA]</scope>
    <source>
        <strain evidence="3">CBS 593.65</strain>
    </source>
</reference>
<gene>
    <name evidence="2" type="ORF">ASPSYDRAFT_932909</name>
</gene>
<accession>A0A1L9TLC9</accession>
<sequence length="106" mass="11580">MGLAAWAFTLQWHWGRSETRAVKSSRTDVEGRLGGTGLMDNSPQRTDDLLQRPGATAISAASGACDDGAMAVSSESCVPCRTCRERQPRFAIYTVCFHCIYTVLSY</sequence>
<proteinExistence type="predicted"/>
<organism evidence="2 3">
    <name type="scientific">Aspergillus sydowii CBS 593.65</name>
    <dbReference type="NCBI Taxonomy" id="1036612"/>
    <lineage>
        <taxon>Eukaryota</taxon>
        <taxon>Fungi</taxon>
        <taxon>Dikarya</taxon>
        <taxon>Ascomycota</taxon>
        <taxon>Pezizomycotina</taxon>
        <taxon>Eurotiomycetes</taxon>
        <taxon>Eurotiomycetidae</taxon>
        <taxon>Eurotiales</taxon>
        <taxon>Aspergillaceae</taxon>
        <taxon>Aspergillus</taxon>
        <taxon>Aspergillus subgen. Nidulantes</taxon>
    </lineage>
</organism>
<keyword evidence="3" id="KW-1185">Reference proteome</keyword>